<dbReference type="Proteomes" id="UP000717585">
    <property type="component" value="Unassembled WGS sequence"/>
</dbReference>
<name>A0A8J6B7H8_9EUKA</name>
<accession>A0A8J6B7H8</accession>
<comment type="caution">
    <text evidence="2">The sequence shown here is derived from an EMBL/GenBank/DDBJ whole genome shotgun (WGS) entry which is preliminary data.</text>
</comment>
<keyword evidence="3" id="KW-1185">Reference proteome</keyword>
<proteinExistence type="predicted"/>
<evidence type="ECO:0000313" key="3">
    <source>
        <dbReference type="Proteomes" id="UP000717585"/>
    </source>
</evidence>
<organism evidence="2 3">
    <name type="scientific">Carpediemonas membranifera</name>
    <dbReference type="NCBI Taxonomy" id="201153"/>
    <lineage>
        <taxon>Eukaryota</taxon>
        <taxon>Metamonada</taxon>
        <taxon>Carpediemonas-like organisms</taxon>
        <taxon>Carpediemonas</taxon>
    </lineage>
</organism>
<keyword evidence="1" id="KW-0732">Signal</keyword>
<evidence type="ECO:0000313" key="2">
    <source>
        <dbReference type="EMBL" id="KAG9394724.1"/>
    </source>
</evidence>
<dbReference type="EMBL" id="JAHDYR010000013">
    <property type="protein sequence ID" value="KAG9394724.1"/>
    <property type="molecule type" value="Genomic_DNA"/>
</dbReference>
<evidence type="ECO:0000256" key="1">
    <source>
        <dbReference type="SAM" id="SignalP"/>
    </source>
</evidence>
<reference evidence="2" key="1">
    <citation type="submission" date="2021-05" db="EMBL/GenBank/DDBJ databases">
        <title>A free-living protist that lacks canonical eukaryotic 1 DNA replication and segregation systems.</title>
        <authorList>
            <person name="Salas-Leiva D.E."/>
            <person name="Tromer E.C."/>
            <person name="Curtis B.A."/>
            <person name="Jerlstrom-Hultqvist J."/>
            <person name="Kolisko M."/>
            <person name="Yi Z."/>
            <person name="Salas-Leiva J.S."/>
            <person name="Gallot-Lavallee L."/>
            <person name="Kops G.J.P.L."/>
            <person name="Archibald J.M."/>
            <person name="Simpson A.G.B."/>
            <person name="Roger A.J."/>
        </authorList>
    </citation>
    <scope>NUCLEOTIDE SEQUENCE</scope>
    <source>
        <strain evidence="2">BICM</strain>
    </source>
</reference>
<sequence>MFSSVLLIFIPSTISTKELHGSTTFIDEIAKRGSNGALIHDGDVLEELAARTAEWKKGTVYKGTVKDLLALGELPKSKLFFISVEEEADLPSLPLAAAKLGEGIHTTVIHALPPAQTARLPPNRFWAEHGYTAPRTMAGHVAQYGEGITRLDDETVFGTGRGSLVEISVGGVLAELQYLVGELAKYGA</sequence>
<feature type="signal peptide" evidence="1">
    <location>
        <begin position="1"/>
        <end position="15"/>
    </location>
</feature>
<feature type="chain" id="PRO_5035218015" evidence="1">
    <location>
        <begin position="16"/>
        <end position="188"/>
    </location>
</feature>
<protein>
    <submittedName>
        <fullName evidence="2">Uncharacterized protein</fullName>
    </submittedName>
</protein>
<gene>
    <name evidence="2" type="ORF">J8273_3697</name>
</gene>
<dbReference type="AlphaFoldDB" id="A0A8J6B7H8"/>